<comment type="caution">
    <text evidence="1">The sequence shown here is derived from an EMBL/GenBank/DDBJ whole genome shotgun (WGS) entry which is preliminary data.</text>
</comment>
<proteinExistence type="predicted"/>
<dbReference type="RefSeq" id="XP_046012602.1">
    <property type="nucleotide sequence ID" value="XM_046147965.1"/>
</dbReference>
<dbReference type="EMBL" id="JAGTJQ010000005">
    <property type="protein sequence ID" value="KAH7030922.1"/>
    <property type="molecule type" value="Genomic_DNA"/>
</dbReference>
<protein>
    <submittedName>
        <fullName evidence="1">Uncharacterized protein</fullName>
    </submittedName>
</protein>
<dbReference type="Proteomes" id="UP000756346">
    <property type="component" value="Unassembled WGS sequence"/>
</dbReference>
<reference evidence="1" key="1">
    <citation type="journal article" date="2021" name="Nat. Commun.">
        <title>Genetic determinants of endophytism in the Arabidopsis root mycobiome.</title>
        <authorList>
            <person name="Mesny F."/>
            <person name="Miyauchi S."/>
            <person name="Thiergart T."/>
            <person name="Pickel B."/>
            <person name="Atanasova L."/>
            <person name="Karlsson M."/>
            <person name="Huettel B."/>
            <person name="Barry K.W."/>
            <person name="Haridas S."/>
            <person name="Chen C."/>
            <person name="Bauer D."/>
            <person name="Andreopoulos W."/>
            <person name="Pangilinan J."/>
            <person name="LaButti K."/>
            <person name="Riley R."/>
            <person name="Lipzen A."/>
            <person name="Clum A."/>
            <person name="Drula E."/>
            <person name="Henrissat B."/>
            <person name="Kohler A."/>
            <person name="Grigoriev I.V."/>
            <person name="Martin F.M."/>
            <person name="Hacquard S."/>
        </authorList>
    </citation>
    <scope>NUCLEOTIDE SEQUENCE</scope>
    <source>
        <strain evidence="1">MPI-CAGE-CH-0230</strain>
    </source>
</reference>
<dbReference type="AlphaFoldDB" id="A0A9P8Y4A5"/>
<evidence type="ECO:0000313" key="2">
    <source>
        <dbReference type="Proteomes" id="UP000756346"/>
    </source>
</evidence>
<accession>A0A9P8Y4A5</accession>
<keyword evidence="2" id="KW-1185">Reference proteome</keyword>
<organism evidence="1 2">
    <name type="scientific">Microdochium trichocladiopsis</name>
    <dbReference type="NCBI Taxonomy" id="1682393"/>
    <lineage>
        <taxon>Eukaryota</taxon>
        <taxon>Fungi</taxon>
        <taxon>Dikarya</taxon>
        <taxon>Ascomycota</taxon>
        <taxon>Pezizomycotina</taxon>
        <taxon>Sordariomycetes</taxon>
        <taxon>Xylariomycetidae</taxon>
        <taxon>Xylariales</taxon>
        <taxon>Microdochiaceae</taxon>
        <taxon>Microdochium</taxon>
    </lineage>
</organism>
<evidence type="ECO:0000313" key="1">
    <source>
        <dbReference type="EMBL" id="KAH7030922.1"/>
    </source>
</evidence>
<dbReference type="GeneID" id="70177511"/>
<name>A0A9P8Y4A5_9PEZI</name>
<gene>
    <name evidence="1" type="ORF">B0I36DRAFT_116071</name>
</gene>
<sequence length="184" mass="20087">MKSKGKGKGKGPTVAAGEKGVVVGVCSLKKNKEDEEEEESWQNKTPFHTRRAACAARPGACVDHGLVQGTPAAVFPRRHHHLPAPQRKDIGPQAGMVHAGLSDIRMVSRKGRWVFPVCMQLGRRTPVFSRGVGGNPLVLDSASVVGPVSRCKWKMNDHWRLVDRLCAVCGACPSSRLMEVWMDE</sequence>